<dbReference type="PANTHER" id="PTHR45398">
    <property type="match status" value="1"/>
</dbReference>
<dbReference type="SMART" id="SM00824">
    <property type="entry name" value="PKS_TE"/>
    <property type="match status" value="1"/>
</dbReference>
<evidence type="ECO:0000256" key="1">
    <source>
        <dbReference type="ARBA" id="ARBA00001957"/>
    </source>
</evidence>
<name>A0A939G8L4_9BACT</name>
<dbReference type="InterPro" id="IPR006162">
    <property type="entry name" value="Ppantetheine_attach_site"/>
</dbReference>
<dbReference type="InterPro" id="IPR001031">
    <property type="entry name" value="Thioesterase"/>
</dbReference>
<dbReference type="InterPro" id="IPR045851">
    <property type="entry name" value="AMP-bd_C_sf"/>
</dbReference>
<dbReference type="Pfam" id="PF00550">
    <property type="entry name" value="PP-binding"/>
    <property type="match status" value="1"/>
</dbReference>
<gene>
    <name evidence="5" type="ORF">J2I48_18420</name>
</gene>
<sequence length="1848" mass="203971">MKTNEFIQLLQAQQLTLLADSDRLLLKSERGQLNPATIVNYAELVAYIKTRKADLLAHLAQSPMVVNAPVSPAVSAVYPLSPLQAGLLFHALYDQQTSDYIEQFSCTLTGAIDVDVFSQAWGCVMARHTSFRTSMHTQNLATPVQCVHRAVAVPFRFVNYTTLPLAEQADRLTRFMTEDYQTGFDLERPPLMRITLINLGAGCHRLVWTVHHLIIDGWSVPVVLQELTATYQLLLRGQALPTLDEDRYESFIAHIRAQPAANAESFWRTYLANVETPTYLPGLPPATATAADSRCNDRRYLSLPAAQTARLQAYVQANRLTVNTLLQGAWAFTLAAHTGQTTVTFGATVSGRPAELEHVEQKVGLFINTIPLCTTLRSDQLLQDWLGAIQQGHSAAREYQHTALSQIQHLAGIRESLFNSILVMENFPLHALAAQADGLTISDAQLRQQTNFPLTLIAEMNETLTIEFNYKPALFDGPLIDRVIGHVQCLLGQFAAADQHLTIRDLNLLTVEEEQQVRQLGEPRPTLYSPGTLLDVVAEAGRLYAARPAVIWQDQRVSFAELNQQVDQLAAYLLAKGVGSGQVVGICLERTPRLLVGMLALLKTGAAYTPIDPEYPDERIDYILNDASVSLFLCESATYRPSFNSLTARCLLLDTRLEPVEAGGRFPVIEPASLAYILYTSGSTGRPKGVRISHGALNNYVRTTQVYVTDERPNQAGTYFNMSVSFDMSITILFTPLLVGKPIVMGTGDTVSLFEDPTFLAHAPYDFLTMTPTQFTVLDEFLAQRNDPWVADRYVLGGEPLLPSHYQRIREKGISVAMTNLYGPTETTVASNTYHFNTQDVIEQTAGCVVIGRPLPNVNLYVLDAHGKLALPGVPGELYIGGIQVGAGYQNKPAITRQRFIDHALGRLYRTGDLVAWQPSGNLGFLGRNDDQVKLRGYRIELGEIEAVLRQAPGVKNGVVGTRLQNQTVTGLIGYVEPTETYNQREVIAFLRSRLAVYMVPATLVEVAKIPQTASGKADKKALALLGQTTKTTQPVDMDALTPVEHQLLLIWQQLLRTDAITVDSDFFELGGDSIGVLQLVNRARTGGLYIKPQTLLAHPTIRELARCIGTPVAASGEQGVLTGPVDLMPIQQYFLEEGMSAHYNQAGLLKLDKRIDQRMMAVVVQQLVAQHDALRLAYRVLPGGYEQVYTDAAGQLTVEDRSEVEPQELKAAVTAICAHYQRSLALTDGPIYRFVWIKMPASESHNRLFMVVHHLAIDGVSWRVLLDDMDQCLTATMSAKDVVFGPKTHAYRQWGVAMRQFALQPAVVQQRDFWQSVVADAQPLPVDYQPTETVTHQSTTTLSASLHSAQTQQLLQTTLQAYGVDINELLLTVLWQSFTAWSQQPTLVLGLEGHGREPIDADTDVAQTVGWFTNLYPVRLSLGDAATAPAALLAAARQQLRLIPDKGMAYGALRYLHTDPAVRASMKQHTAWNELIFNYLGQMDNVIQESKWMQPTTESDEPIGDSIDPARPLTTKMTIAAFVQNGQFTISITYSDRQYAANTIGALATSFIGHLQQFISRQPTWSRSLEQADDITNLHVVCLQPDGTDLPVFMVPGGYGQADFYADLANAFGPSQPFYGLQTLGTLPGETPQESVEAIAQQNVAWLRATQPQGPYRLMGHSFGTRVAFEMALQLESEGETVDFLAVIDEPVAKPVLDRSQKYEKLIGYLDSYVTQNALPLPTGWQQALYTQLPLNTLHETWAAFIAQLAHFGIDQTFIAPFEQMLKVAIAGLNVSYMPTRKINAPICLLKADDSNWDGHSPDLGWATCTDHLQVVSTPGNHLTLLIDERAAQTAAVLLQQMNAVLA</sequence>
<dbReference type="RefSeq" id="WP_207336957.1">
    <property type="nucleotide sequence ID" value="NZ_JAFMYU010000016.1"/>
</dbReference>
<dbReference type="InterPro" id="IPR036736">
    <property type="entry name" value="ACP-like_sf"/>
</dbReference>
<organism evidence="5 6">
    <name type="scientific">Fibrella aquatilis</name>
    <dbReference type="NCBI Taxonomy" id="2817059"/>
    <lineage>
        <taxon>Bacteria</taxon>
        <taxon>Pseudomonadati</taxon>
        <taxon>Bacteroidota</taxon>
        <taxon>Cytophagia</taxon>
        <taxon>Cytophagales</taxon>
        <taxon>Spirosomataceae</taxon>
        <taxon>Fibrella</taxon>
    </lineage>
</organism>
<dbReference type="InterPro" id="IPR029058">
    <property type="entry name" value="AB_hydrolase_fold"/>
</dbReference>
<evidence type="ECO:0000256" key="3">
    <source>
        <dbReference type="ARBA" id="ARBA00022553"/>
    </source>
</evidence>
<dbReference type="InterPro" id="IPR020845">
    <property type="entry name" value="AMP-binding_CS"/>
</dbReference>
<evidence type="ECO:0000313" key="6">
    <source>
        <dbReference type="Proteomes" id="UP000664795"/>
    </source>
</evidence>
<dbReference type="SUPFAM" id="SSF52777">
    <property type="entry name" value="CoA-dependent acyltransferases"/>
    <property type="match status" value="4"/>
</dbReference>
<dbReference type="InterPro" id="IPR025110">
    <property type="entry name" value="AMP-bd_C"/>
</dbReference>
<dbReference type="FunFam" id="3.40.50.980:FF:000001">
    <property type="entry name" value="Non-ribosomal peptide synthetase"/>
    <property type="match status" value="1"/>
</dbReference>
<dbReference type="Pfam" id="PF13193">
    <property type="entry name" value="AMP-binding_C"/>
    <property type="match status" value="1"/>
</dbReference>
<dbReference type="EMBL" id="JAFMYU010000016">
    <property type="protein sequence ID" value="MBO0932990.1"/>
    <property type="molecule type" value="Genomic_DNA"/>
</dbReference>
<reference evidence="5 6" key="1">
    <citation type="submission" date="2021-03" db="EMBL/GenBank/DDBJ databases">
        <title>Fibrella sp. HMF5036 genome sequencing and assembly.</title>
        <authorList>
            <person name="Kang H."/>
            <person name="Kim H."/>
            <person name="Bae S."/>
            <person name="Joh K."/>
        </authorList>
    </citation>
    <scope>NUCLEOTIDE SEQUENCE [LARGE SCALE GENOMIC DNA]</scope>
    <source>
        <strain evidence="5 6">HMF5036</strain>
    </source>
</reference>
<dbReference type="PROSITE" id="PS50075">
    <property type="entry name" value="CARRIER"/>
    <property type="match status" value="1"/>
</dbReference>
<dbReference type="GO" id="GO:0031177">
    <property type="term" value="F:phosphopantetheine binding"/>
    <property type="evidence" value="ECO:0007669"/>
    <property type="project" value="InterPro"/>
</dbReference>
<dbReference type="InterPro" id="IPR010071">
    <property type="entry name" value="AA_adenyl_dom"/>
</dbReference>
<dbReference type="InterPro" id="IPR000873">
    <property type="entry name" value="AMP-dep_synth/lig_dom"/>
</dbReference>
<dbReference type="GO" id="GO:0003824">
    <property type="term" value="F:catalytic activity"/>
    <property type="evidence" value="ECO:0007669"/>
    <property type="project" value="InterPro"/>
</dbReference>
<dbReference type="InterPro" id="IPR020806">
    <property type="entry name" value="PKS_PP-bd"/>
</dbReference>
<dbReference type="Gene3D" id="3.30.559.10">
    <property type="entry name" value="Chloramphenicol acetyltransferase-like domain"/>
    <property type="match status" value="2"/>
</dbReference>
<proteinExistence type="predicted"/>
<dbReference type="NCBIfam" id="TIGR01733">
    <property type="entry name" value="AA-adenyl-dom"/>
    <property type="match status" value="1"/>
</dbReference>
<dbReference type="PROSITE" id="PS00012">
    <property type="entry name" value="PHOSPHOPANTETHEINE"/>
    <property type="match status" value="1"/>
</dbReference>
<dbReference type="Pfam" id="PF00501">
    <property type="entry name" value="AMP-binding"/>
    <property type="match status" value="1"/>
</dbReference>
<evidence type="ECO:0000259" key="4">
    <source>
        <dbReference type="PROSITE" id="PS50075"/>
    </source>
</evidence>
<feature type="domain" description="Carrier" evidence="4">
    <location>
        <begin position="1039"/>
        <end position="1113"/>
    </location>
</feature>
<dbReference type="CDD" id="cd05930">
    <property type="entry name" value="A_NRPS"/>
    <property type="match status" value="1"/>
</dbReference>
<evidence type="ECO:0000313" key="5">
    <source>
        <dbReference type="EMBL" id="MBO0932990.1"/>
    </source>
</evidence>
<dbReference type="SMART" id="SM00823">
    <property type="entry name" value="PKS_PP"/>
    <property type="match status" value="1"/>
</dbReference>
<dbReference type="Gene3D" id="2.30.38.10">
    <property type="entry name" value="Luciferase, Domain 3"/>
    <property type="match status" value="1"/>
</dbReference>
<keyword evidence="6" id="KW-1185">Reference proteome</keyword>
<dbReference type="CDD" id="cd19543">
    <property type="entry name" value="DCL_NRPS"/>
    <property type="match status" value="1"/>
</dbReference>
<dbReference type="NCBIfam" id="TIGR01720">
    <property type="entry name" value="NRPS-para261"/>
    <property type="match status" value="1"/>
</dbReference>
<dbReference type="Pfam" id="PF00668">
    <property type="entry name" value="Condensation"/>
    <property type="match status" value="2"/>
</dbReference>
<dbReference type="Gene3D" id="3.40.50.980">
    <property type="match status" value="2"/>
</dbReference>
<dbReference type="InterPro" id="IPR010060">
    <property type="entry name" value="NRPS_synth"/>
</dbReference>
<comment type="caution">
    <text evidence="5">The sequence shown here is derived from an EMBL/GenBank/DDBJ whole genome shotgun (WGS) entry which is preliminary data.</text>
</comment>
<dbReference type="SUPFAM" id="SSF47336">
    <property type="entry name" value="ACP-like"/>
    <property type="match status" value="1"/>
</dbReference>
<dbReference type="Pfam" id="PF00975">
    <property type="entry name" value="Thioesterase"/>
    <property type="match status" value="1"/>
</dbReference>
<dbReference type="Gene3D" id="1.10.1200.10">
    <property type="entry name" value="ACP-like"/>
    <property type="match status" value="1"/>
</dbReference>
<comment type="cofactor">
    <cofactor evidence="1">
        <name>pantetheine 4'-phosphate</name>
        <dbReference type="ChEBI" id="CHEBI:47942"/>
    </cofactor>
</comment>
<dbReference type="Gene3D" id="3.40.50.1820">
    <property type="entry name" value="alpha/beta hydrolase"/>
    <property type="match status" value="1"/>
</dbReference>
<keyword evidence="2" id="KW-0596">Phosphopantetheine</keyword>
<dbReference type="PANTHER" id="PTHR45398:SF1">
    <property type="entry name" value="ENZYME, PUTATIVE (JCVI)-RELATED"/>
    <property type="match status" value="1"/>
</dbReference>
<protein>
    <submittedName>
        <fullName evidence="5">Amino acid adenylation domain-containing protein</fullName>
    </submittedName>
</protein>
<dbReference type="InterPro" id="IPR020802">
    <property type="entry name" value="TesA-like"/>
</dbReference>
<dbReference type="PROSITE" id="PS00455">
    <property type="entry name" value="AMP_BINDING"/>
    <property type="match status" value="1"/>
</dbReference>
<dbReference type="InterPro" id="IPR009081">
    <property type="entry name" value="PP-bd_ACP"/>
</dbReference>
<keyword evidence="3" id="KW-0597">Phosphoprotein</keyword>
<dbReference type="InterPro" id="IPR001242">
    <property type="entry name" value="Condensation_dom"/>
</dbReference>
<accession>A0A939G8L4</accession>
<dbReference type="SUPFAM" id="SSF53474">
    <property type="entry name" value="alpha/beta-Hydrolases"/>
    <property type="match status" value="1"/>
</dbReference>
<dbReference type="Gene3D" id="3.30.559.30">
    <property type="entry name" value="Nonribosomal peptide synthetase, condensation domain"/>
    <property type="match status" value="2"/>
</dbReference>
<evidence type="ECO:0000256" key="2">
    <source>
        <dbReference type="ARBA" id="ARBA00022450"/>
    </source>
</evidence>
<dbReference type="GO" id="GO:0044550">
    <property type="term" value="P:secondary metabolite biosynthetic process"/>
    <property type="evidence" value="ECO:0007669"/>
    <property type="project" value="UniProtKB-ARBA"/>
</dbReference>
<dbReference type="SUPFAM" id="SSF56801">
    <property type="entry name" value="Acetyl-CoA synthetase-like"/>
    <property type="match status" value="1"/>
</dbReference>
<dbReference type="Gene3D" id="3.30.300.30">
    <property type="match status" value="1"/>
</dbReference>
<dbReference type="Proteomes" id="UP000664795">
    <property type="component" value="Unassembled WGS sequence"/>
</dbReference>
<dbReference type="InterPro" id="IPR023213">
    <property type="entry name" value="CAT-like_dom_sf"/>
</dbReference>